<reference evidence="2" key="1">
    <citation type="journal article" date="2022" name="bioRxiv">
        <title>Sequencing and chromosome-scale assembly of the giantPleurodeles waltlgenome.</title>
        <authorList>
            <person name="Brown T."/>
            <person name="Elewa A."/>
            <person name="Iarovenko S."/>
            <person name="Subramanian E."/>
            <person name="Araus A.J."/>
            <person name="Petzold A."/>
            <person name="Susuki M."/>
            <person name="Suzuki K.-i.T."/>
            <person name="Hayashi T."/>
            <person name="Toyoda A."/>
            <person name="Oliveira C."/>
            <person name="Osipova E."/>
            <person name="Leigh N.D."/>
            <person name="Simon A."/>
            <person name="Yun M.H."/>
        </authorList>
    </citation>
    <scope>NUCLEOTIDE SEQUENCE</scope>
    <source>
        <strain evidence="2">20211129_DDA</strain>
        <tissue evidence="2">Liver</tissue>
    </source>
</reference>
<accession>A0AAV7UW32</accession>
<evidence type="ECO:0000313" key="2">
    <source>
        <dbReference type="EMBL" id="KAJ1192390.1"/>
    </source>
</evidence>
<comment type="caution">
    <text evidence="2">The sequence shown here is derived from an EMBL/GenBank/DDBJ whole genome shotgun (WGS) entry which is preliminary data.</text>
</comment>
<evidence type="ECO:0000256" key="1">
    <source>
        <dbReference type="SAM" id="MobiDB-lite"/>
    </source>
</evidence>
<organism evidence="2 3">
    <name type="scientific">Pleurodeles waltl</name>
    <name type="common">Iberian ribbed newt</name>
    <dbReference type="NCBI Taxonomy" id="8319"/>
    <lineage>
        <taxon>Eukaryota</taxon>
        <taxon>Metazoa</taxon>
        <taxon>Chordata</taxon>
        <taxon>Craniata</taxon>
        <taxon>Vertebrata</taxon>
        <taxon>Euteleostomi</taxon>
        <taxon>Amphibia</taxon>
        <taxon>Batrachia</taxon>
        <taxon>Caudata</taxon>
        <taxon>Salamandroidea</taxon>
        <taxon>Salamandridae</taxon>
        <taxon>Pleurodelinae</taxon>
        <taxon>Pleurodeles</taxon>
    </lineage>
</organism>
<dbReference type="AlphaFoldDB" id="A0AAV7UW32"/>
<sequence length="111" mass="11712">MMGKTGKKAAAVGEVDAQRTRAPSSPTETPQIGTNGDPPGSPSLGDIMQAITFTRDSLETKMDSLAVNLGLLREDQCRLADRVTETEQTLGALSPGLTAAEARITKLKKQT</sequence>
<feature type="region of interest" description="Disordered" evidence="1">
    <location>
        <begin position="1"/>
        <end position="46"/>
    </location>
</feature>
<gene>
    <name evidence="2" type="ORF">NDU88_001697</name>
</gene>
<dbReference type="EMBL" id="JANPWB010000004">
    <property type="protein sequence ID" value="KAJ1192390.1"/>
    <property type="molecule type" value="Genomic_DNA"/>
</dbReference>
<name>A0AAV7UW32_PLEWA</name>
<feature type="compositionally biased region" description="Polar residues" evidence="1">
    <location>
        <begin position="21"/>
        <end position="34"/>
    </location>
</feature>
<evidence type="ECO:0000313" key="3">
    <source>
        <dbReference type="Proteomes" id="UP001066276"/>
    </source>
</evidence>
<dbReference type="Proteomes" id="UP001066276">
    <property type="component" value="Chromosome 2_2"/>
</dbReference>
<protein>
    <submittedName>
        <fullName evidence="2">Uncharacterized protein</fullName>
    </submittedName>
</protein>
<keyword evidence="3" id="KW-1185">Reference proteome</keyword>
<proteinExistence type="predicted"/>